<dbReference type="AlphaFoldDB" id="A0A9D3S2V8"/>
<dbReference type="EMBL" id="JAFIRN010000003">
    <property type="protein sequence ID" value="KAG5852658.1"/>
    <property type="molecule type" value="Genomic_DNA"/>
</dbReference>
<evidence type="ECO:0000313" key="2">
    <source>
        <dbReference type="EMBL" id="KAG5852658.1"/>
    </source>
</evidence>
<sequence>MWMRKATPLRSERRLEKHWKRTGVMISGRMVRRTRWSAPGEMQDGSVDQDTRRTSFDSGTLKEQDRPTKIIEAYPCFKDLKHVLDELGRIIDSYNPNYLSKVKERCDSFQTKATFYGVMKKLMKPQVILSDEEKTINLSKALPAMFPSSTGPSKKLRQETL</sequence>
<feature type="region of interest" description="Disordered" evidence="1">
    <location>
        <begin position="37"/>
        <end position="62"/>
    </location>
</feature>
<evidence type="ECO:0000256" key="1">
    <source>
        <dbReference type="SAM" id="MobiDB-lite"/>
    </source>
</evidence>
<accession>A0A9D3S2V8</accession>
<dbReference type="Proteomes" id="UP001044222">
    <property type="component" value="Unassembled WGS sequence"/>
</dbReference>
<organism evidence="2 3">
    <name type="scientific">Anguilla anguilla</name>
    <name type="common">European freshwater eel</name>
    <name type="synonym">Muraena anguilla</name>
    <dbReference type="NCBI Taxonomy" id="7936"/>
    <lineage>
        <taxon>Eukaryota</taxon>
        <taxon>Metazoa</taxon>
        <taxon>Chordata</taxon>
        <taxon>Craniata</taxon>
        <taxon>Vertebrata</taxon>
        <taxon>Euteleostomi</taxon>
        <taxon>Actinopterygii</taxon>
        <taxon>Neopterygii</taxon>
        <taxon>Teleostei</taxon>
        <taxon>Anguilliformes</taxon>
        <taxon>Anguillidae</taxon>
        <taxon>Anguilla</taxon>
    </lineage>
</organism>
<proteinExistence type="predicted"/>
<gene>
    <name evidence="2" type="ORF">ANANG_G00064910</name>
</gene>
<evidence type="ECO:0000313" key="3">
    <source>
        <dbReference type="Proteomes" id="UP001044222"/>
    </source>
</evidence>
<keyword evidence="3" id="KW-1185">Reference proteome</keyword>
<reference evidence="2" key="1">
    <citation type="submission" date="2021-01" db="EMBL/GenBank/DDBJ databases">
        <title>A chromosome-scale assembly of European eel, Anguilla anguilla.</title>
        <authorList>
            <person name="Henkel C."/>
            <person name="Jong-Raadsen S.A."/>
            <person name="Dufour S."/>
            <person name="Weltzien F.-A."/>
            <person name="Palstra A.P."/>
            <person name="Pelster B."/>
            <person name="Spaink H.P."/>
            <person name="Van Den Thillart G.E."/>
            <person name="Jansen H."/>
            <person name="Zahm M."/>
            <person name="Klopp C."/>
            <person name="Cedric C."/>
            <person name="Louis A."/>
            <person name="Berthelot C."/>
            <person name="Parey E."/>
            <person name="Roest Crollius H."/>
            <person name="Montfort J."/>
            <person name="Robinson-Rechavi M."/>
            <person name="Bucao C."/>
            <person name="Bouchez O."/>
            <person name="Gislard M."/>
            <person name="Lluch J."/>
            <person name="Milhes M."/>
            <person name="Lampietro C."/>
            <person name="Lopez Roques C."/>
            <person name="Donnadieu C."/>
            <person name="Braasch I."/>
            <person name="Desvignes T."/>
            <person name="Postlethwait J."/>
            <person name="Bobe J."/>
            <person name="Guiguen Y."/>
            <person name="Dirks R."/>
        </authorList>
    </citation>
    <scope>NUCLEOTIDE SEQUENCE</scope>
    <source>
        <strain evidence="2">Tag_6206</strain>
        <tissue evidence="2">Liver</tissue>
    </source>
</reference>
<protein>
    <submittedName>
        <fullName evidence="2">Uncharacterized protein</fullName>
    </submittedName>
</protein>
<feature type="compositionally biased region" description="Basic and acidic residues" evidence="1">
    <location>
        <begin position="49"/>
        <end position="62"/>
    </location>
</feature>
<comment type="caution">
    <text evidence="2">The sequence shown here is derived from an EMBL/GenBank/DDBJ whole genome shotgun (WGS) entry which is preliminary data.</text>
</comment>
<name>A0A9D3S2V8_ANGAN</name>